<proteinExistence type="predicted"/>
<reference evidence="1" key="1">
    <citation type="submission" date="2022-11" db="EMBL/GenBank/DDBJ databases">
        <title>Genome Sequence of Cubamyces cubensis.</title>
        <authorList>
            <person name="Buettner E."/>
        </authorList>
    </citation>
    <scope>NUCLEOTIDE SEQUENCE</scope>
    <source>
        <strain evidence="1">MPL-01</strain>
    </source>
</reference>
<sequence length="232" mass="24703">MSFATATETIPAIVVTPAMPSRASLPSEMRVILDSIIGPVTTNEPRPVANREDELFRLELDLSHARFSVGQVAAALDAACRAVTSVSDCETIEEEVAIGNTHDTTDNIPRAQPTSMSVFSLNDDALTDQVADEASCCTGRGSLDGEDGHTLDRSASPSCSCNGRGDPTWRHAVYFNPSVWPAAPDHSKGSEVRKADSRSASIGAHVKSGWSRMKLLIQIGSGGWDGMVYKAL</sequence>
<evidence type="ECO:0000313" key="1">
    <source>
        <dbReference type="EMBL" id="KAJ8501775.1"/>
    </source>
</evidence>
<dbReference type="EMBL" id="JAPEVG010000004">
    <property type="protein sequence ID" value="KAJ8501775.1"/>
    <property type="molecule type" value="Genomic_DNA"/>
</dbReference>
<gene>
    <name evidence="1" type="ORF">ONZ51_g417</name>
</gene>
<keyword evidence="2" id="KW-1185">Reference proteome</keyword>
<dbReference type="AlphaFoldDB" id="A0AAD7XGH3"/>
<comment type="caution">
    <text evidence="1">The sequence shown here is derived from an EMBL/GenBank/DDBJ whole genome shotgun (WGS) entry which is preliminary data.</text>
</comment>
<organism evidence="1 2">
    <name type="scientific">Trametes cubensis</name>
    <dbReference type="NCBI Taxonomy" id="1111947"/>
    <lineage>
        <taxon>Eukaryota</taxon>
        <taxon>Fungi</taxon>
        <taxon>Dikarya</taxon>
        <taxon>Basidiomycota</taxon>
        <taxon>Agaricomycotina</taxon>
        <taxon>Agaricomycetes</taxon>
        <taxon>Polyporales</taxon>
        <taxon>Polyporaceae</taxon>
        <taxon>Trametes</taxon>
    </lineage>
</organism>
<protein>
    <submittedName>
        <fullName evidence="1">Uncharacterized protein</fullName>
    </submittedName>
</protein>
<evidence type="ECO:0000313" key="2">
    <source>
        <dbReference type="Proteomes" id="UP001215151"/>
    </source>
</evidence>
<accession>A0AAD7XGH3</accession>
<name>A0AAD7XGH3_9APHY</name>
<dbReference type="Proteomes" id="UP001215151">
    <property type="component" value="Unassembled WGS sequence"/>
</dbReference>